<organism evidence="2 3">
    <name type="scientific">Phakopsora pachyrhizi</name>
    <name type="common">Asian soybean rust disease fungus</name>
    <dbReference type="NCBI Taxonomy" id="170000"/>
    <lineage>
        <taxon>Eukaryota</taxon>
        <taxon>Fungi</taxon>
        <taxon>Dikarya</taxon>
        <taxon>Basidiomycota</taxon>
        <taxon>Pucciniomycotina</taxon>
        <taxon>Pucciniomycetes</taxon>
        <taxon>Pucciniales</taxon>
        <taxon>Phakopsoraceae</taxon>
        <taxon>Phakopsora</taxon>
    </lineage>
</organism>
<reference evidence="2" key="1">
    <citation type="submission" date="2022-06" db="EMBL/GenBank/DDBJ databases">
        <authorList>
            <consortium name="SYNGENTA / RWTH Aachen University"/>
        </authorList>
    </citation>
    <scope>NUCLEOTIDE SEQUENCE</scope>
</reference>
<protein>
    <submittedName>
        <fullName evidence="2">Uncharacterized protein</fullName>
    </submittedName>
</protein>
<feature type="region of interest" description="Disordered" evidence="1">
    <location>
        <begin position="54"/>
        <end position="75"/>
    </location>
</feature>
<evidence type="ECO:0000313" key="2">
    <source>
        <dbReference type="EMBL" id="CAH7681660.1"/>
    </source>
</evidence>
<evidence type="ECO:0000313" key="3">
    <source>
        <dbReference type="Proteomes" id="UP001153365"/>
    </source>
</evidence>
<keyword evidence="3" id="KW-1185">Reference proteome</keyword>
<dbReference type="Proteomes" id="UP001153365">
    <property type="component" value="Unassembled WGS sequence"/>
</dbReference>
<sequence length="96" mass="10710">MISPLLYIMTPWILPAPPRFCFVIAGLRTSPSQEHPAPINIGSLPSTYQTRLRPARYSPYQPPSPRRIPRYGAEGSKQTIGLITGHRGVNEEAQKN</sequence>
<dbReference type="EMBL" id="CALTRL010003667">
    <property type="protein sequence ID" value="CAH7681660.1"/>
    <property type="molecule type" value="Genomic_DNA"/>
</dbReference>
<proteinExistence type="predicted"/>
<accession>A0AAV0B5Z5</accession>
<dbReference type="AlphaFoldDB" id="A0AAV0B5Z5"/>
<name>A0AAV0B5Z5_PHAPC</name>
<evidence type="ECO:0000256" key="1">
    <source>
        <dbReference type="SAM" id="MobiDB-lite"/>
    </source>
</evidence>
<gene>
    <name evidence="2" type="ORF">PPACK8108_LOCUS14290</name>
</gene>
<comment type="caution">
    <text evidence="2">The sequence shown here is derived from an EMBL/GenBank/DDBJ whole genome shotgun (WGS) entry which is preliminary data.</text>
</comment>